<sequence>MTAARRCTDLSSLSSPPALLSRLSSAASHLLQMRQYGSRKEGDGGGLQSGRSSSSSRPGFIDRSSWRCFDSRAIGIPRGAIPLNCWSVLQMLKRKGFEAYLVGGCVRDLLLKRAPKDFDVITTASLQQIKKLVFNRCLIIGTRFPICQVKMRGSTFEVSSFSTKPAKVKGSENINRSEESDDDDQGDILRWKNSLKRDFTINSLYFNPFNNRVYDYVNGVMDLRKNKVCTVIPAHVSFKEDPARILRGLRVAARLGFEFSSETSTAIRDLSPSIINLGQQRLMLEMRYMLSHGAAESSIRLLRKYGLLDLLLPFQAAYLSDQMKGRSSDRNLMLMKLLANLDKFFSADRPCHSSLWLALLAFHSALVDSPQDAQVIKGFAALMHFGTWDRAIELLKQDIGAPATFVPETLGPSGEKLDDNLMKQISQLASLVNSSVGTLTSLDTLQQSLARYSEASQFSGVVFVSAKERSRVLGIFRGLDSDLTSYDETRGMHGIDYKLLDDGHTGEVRFVLGRVILDTMSEEESPCASTAAAADALARPAADPADKDHSPLSLLF</sequence>
<reference evidence="1" key="1">
    <citation type="submission" date="2021-05" db="EMBL/GenBank/DDBJ databases">
        <authorList>
            <person name="Scholz U."/>
            <person name="Mascher M."/>
            <person name="Fiebig A."/>
        </authorList>
    </citation>
    <scope>NUCLEOTIDE SEQUENCE [LARGE SCALE GENOMIC DNA]</scope>
</reference>
<evidence type="ECO:0000313" key="2">
    <source>
        <dbReference type="Proteomes" id="UP001732700"/>
    </source>
</evidence>
<protein>
    <submittedName>
        <fullName evidence="1">Uncharacterized protein</fullName>
    </submittedName>
</protein>
<name>A0ACD5WHP2_AVESA</name>
<organism evidence="1 2">
    <name type="scientific">Avena sativa</name>
    <name type="common">Oat</name>
    <dbReference type="NCBI Taxonomy" id="4498"/>
    <lineage>
        <taxon>Eukaryota</taxon>
        <taxon>Viridiplantae</taxon>
        <taxon>Streptophyta</taxon>
        <taxon>Embryophyta</taxon>
        <taxon>Tracheophyta</taxon>
        <taxon>Spermatophyta</taxon>
        <taxon>Magnoliopsida</taxon>
        <taxon>Liliopsida</taxon>
        <taxon>Poales</taxon>
        <taxon>Poaceae</taxon>
        <taxon>BOP clade</taxon>
        <taxon>Pooideae</taxon>
        <taxon>Poodae</taxon>
        <taxon>Poeae</taxon>
        <taxon>Poeae Chloroplast Group 1 (Aveneae type)</taxon>
        <taxon>Aveninae</taxon>
        <taxon>Avena</taxon>
    </lineage>
</organism>
<dbReference type="Proteomes" id="UP001732700">
    <property type="component" value="Chromosome 4A"/>
</dbReference>
<evidence type="ECO:0000313" key="1">
    <source>
        <dbReference type="EnsemblPlants" id="AVESA.00010b.r2.4AG0626890.1.CDS"/>
    </source>
</evidence>
<proteinExistence type="predicted"/>
<dbReference type="EnsemblPlants" id="AVESA.00010b.r2.4AG0626890.1">
    <property type="protein sequence ID" value="AVESA.00010b.r2.4AG0626890.1.CDS"/>
    <property type="gene ID" value="AVESA.00010b.r2.4AG0626890"/>
</dbReference>
<accession>A0ACD5WHP2</accession>
<keyword evidence="2" id="KW-1185">Reference proteome</keyword>
<reference evidence="1" key="2">
    <citation type="submission" date="2025-09" db="UniProtKB">
        <authorList>
            <consortium name="EnsemblPlants"/>
        </authorList>
    </citation>
    <scope>IDENTIFICATION</scope>
</reference>